<dbReference type="Proteomes" id="UP000236655">
    <property type="component" value="Chromosome"/>
</dbReference>
<keyword evidence="4 7" id="KW-0808">Transferase</keyword>
<comment type="function">
    <text evidence="7">Catalyzes the formation of phosphoribosylamine from phosphoribosylpyrophosphate (PRPP) and glutamine.</text>
</comment>
<dbReference type="PANTHER" id="PTHR11907">
    <property type="entry name" value="AMIDOPHOSPHORIBOSYLTRANSFERASE"/>
    <property type="match status" value="1"/>
</dbReference>
<dbReference type="CDD" id="cd06223">
    <property type="entry name" value="PRTases_typeI"/>
    <property type="match status" value="1"/>
</dbReference>
<evidence type="ECO:0000256" key="4">
    <source>
        <dbReference type="ARBA" id="ARBA00022679"/>
    </source>
</evidence>
<comment type="cofactor">
    <cofactor evidence="7 11">
        <name>[4Fe-4S] cluster</name>
        <dbReference type="ChEBI" id="CHEBI:49883"/>
    </cofactor>
    <text evidence="7 11">Binds 1 [4Fe-4S] cluster per subunit.</text>
</comment>
<keyword evidence="7 11" id="KW-0408">Iron</keyword>
<evidence type="ECO:0000256" key="3">
    <source>
        <dbReference type="ARBA" id="ARBA00022676"/>
    </source>
</evidence>
<protein>
    <recommendedName>
        <fullName evidence="7">Amidophosphoribosyltransferase</fullName>
        <shortName evidence="7">ATase</shortName>
        <ecNumber evidence="7">2.4.2.14</ecNumber>
    </recommendedName>
    <alternativeName>
        <fullName evidence="7">Glutamine phosphoribosylpyrophosphate amidotransferase</fullName>
        <shortName evidence="7">GPATase</shortName>
    </alternativeName>
</protein>
<keyword evidence="7 10" id="KW-0460">Magnesium</keyword>
<dbReference type="GO" id="GO:0004044">
    <property type="term" value="F:amidophosphoribosyltransferase activity"/>
    <property type="evidence" value="ECO:0007669"/>
    <property type="project" value="UniProtKB-UniRule"/>
</dbReference>
<dbReference type="UniPathway" id="UPA00074">
    <property type="reaction ID" value="UER00124"/>
</dbReference>
<keyword evidence="7 10" id="KW-0479">Metal-binding</keyword>
<sequence>MNHKTIPIKPINENNFASDKMEEECGVFAVYSKEQVPAIAYMAYCGLFALQHRGQESAGISIGNFGHLETVKGMGLVNEVFNPDQLATKIGNAIIGHVRYSTTGSSVLANAQPLFAQSVLGAIALAHNGNLVNAHSLRRELELDGAIFQTSSDTEVILNLLAKRGWMGLEQAIHDTCNTIRGAYALVMLIGNKLIAVRDPLGIRPLCYGKMRDSDTYVFASESCALDIVGAELVRDVEPGEMIVIDGNGLHSSRYTKETRRASCSFEYIYFSRPDSHLDGLDVYNIRQEAGKALYTQSPVDADVVIGVPDSGVVAAIGYSEVSGIPYAMGLVRSKYMGRSFILPNQSMREQAVKLKLNPLKQVIKDKRVILVDDSLVRGTTAKKLVRLLRDAGAKEVHFRLASPMVRSECFFGVDISSKEELIASKMSCDEICQEINADSLDFLSLDNQRRILGSDQFCDGCFTASYPIAHIERE</sequence>
<name>A0A2I7N7Q3_9NEIS</name>
<dbReference type="GO" id="GO:0006189">
    <property type="term" value="P:'de novo' IMP biosynthetic process"/>
    <property type="evidence" value="ECO:0007669"/>
    <property type="project" value="UniProtKB-UniRule"/>
</dbReference>
<dbReference type="EMBL" id="CP024847">
    <property type="protein sequence ID" value="AUR52498.1"/>
    <property type="molecule type" value="Genomic_DNA"/>
</dbReference>
<dbReference type="InterPro" id="IPR005854">
    <property type="entry name" value="PurF"/>
</dbReference>
<dbReference type="SUPFAM" id="SSF56235">
    <property type="entry name" value="N-terminal nucleophile aminohydrolases (Ntn hydrolases)"/>
    <property type="match status" value="1"/>
</dbReference>
<evidence type="ECO:0000256" key="10">
    <source>
        <dbReference type="PIRSR" id="PIRSR000485-2"/>
    </source>
</evidence>
<dbReference type="Gene3D" id="3.60.20.10">
    <property type="entry name" value="Glutamine Phosphoribosylpyrophosphate, subunit 1, domain 1"/>
    <property type="match status" value="1"/>
</dbReference>
<dbReference type="HAMAP" id="MF_01931">
    <property type="entry name" value="PurF"/>
    <property type="match status" value="1"/>
</dbReference>
<dbReference type="RefSeq" id="WP_102951789.1">
    <property type="nucleotide sequence ID" value="NZ_CP024847.1"/>
</dbReference>
<dbReference type="PROSITE" id="PS51278">
    <property type="entry name" value="GATASE_TYPE_2"/>
    <property type="match status" value="1"/>
</dbReference>
<dbReference type="GO" id="GO:0009113">
    <property type="term" value="P:purine nucleobase biosynthetic process"/>
    <property type="evidence" value="ECO:0007669"/>
    <property type="project" value="UniProtKB-UniRule"/>
</dbReference>
<keyword evidence="3 7" id="KW-0328">Glycosyltransferase</keyword>
<evidence type="ECO:0000256" key="7">
    <source>
        <dbReference type="HAMAP-Rule" id="MF_01931"/>
    </source>
</evidence>
<dbReference type="Pfam" id="PF13537">
    <property type="entry name" value="GATase_7"/>
    <property type="match status" value="1"/>
</dbReference>
<dbReference type="InterPro" id="IPR035584">
    <property type="entry name" value="PurF_N"/>
</dbReference>
<feature type="active site" description="Nucleophile" evidence="7 9">
    <location>
        <position position="25"/>
    </location>
</feature>
<feature type="binding site" evidence="7 11">
    <location>
        <position position="264"/>
    </location>
    <ligand>
        <name>[4Fe-4S] cluster</name>
        <dbReference type="ChEBI" id="CHEBI:49883"/>
    </ligand>
</feature>
<keyword evidence="14" id="KW-1185">Reference proteome</keyword>
<dbReference type="SUPFAM" id="SSF53271">
    <property type="entry name" value="PRTase-like"/>
    <property type="match status" value="1"/>
</dbReference>
<dbReference type="InterPro" id="IPR029055">
    <property type="entry name" value="Ntn_hydrolases_N"/>
</dbReference>
<evidence type="ECO:0000256" key="5">
    <source>
        <dbReference type="ARBA" id="ARBA00022755"/>
    </source>
</evidence>
<feature type="binding site" evidence="7 11">
    <location>
        <position position="462"/>
    </location>
    <ligand>
        <name>[4Fe-4S] cluster</name>
        <dbReference type="ChEBI" id="CHEBI:49883"/>
    </ligand>
</feature>
<evidence type="ECO:0000313" key="14">
    <source>
        <dbReference type="Proteomes" id="UP000236655"/>
    </source>
</evidence>
<keyword evidence="6 7" id="KW-0315">Glutamine amidotransferase</keyword>
<dbReference type="Gene3D" id="3.40.50.2020">
    <property type="match status" value="1"/>
</dbReference>
<evidence type="ECO:0000313" key="13">
    <source>
        <dbReference type="EMBL" id="AUR52498.1"/>
    </source>
</evidence>
<feature type="binding site" evidence="7 10">
    <location>
        <position position="373"/>
    </location>
    <ligand>
        <name>Mg(2+)</name>
        <dbReference type="ChEBI" id="CHEBI:18420"/>
    </ligand>
</feature>
<dbReference type="NCBIfam" id="TIGR01134">
    <property type="entry name" value="purF"/>
    <property type="match status" value="1"/>
</dbReference>
<dbReference type="PIRSF" id="PIRSF000485">
    <property type="entry name" value="Amd_phspho_trans"/>
    <property type="match status" value="1"/>
</dbReference>
<feature type="binding site" evidence="7 11">
    <location>
        <position position="459"/>
    </location>
    <ligand>
        <name>[4Fe-4S] cluster</name>
        <dbReference type="ChEBI" id="CHEBI:49883"/>
    </ligand>
</feature>
<evidence type="ECO:0000256" key="1">
    <source>
        <dbReference type="ARBA" id="ARBA00005209"/>
    </source>
</evidence>
<gene>
    <name evidence="7" type="primary">purF</name>
    <name evidence="13" type="ORF">CUN60_09370</name>
</gene>
<dbReference type="GO" id="GO:0051539">
    <property type="term" value="F:4 iron, 4 sulfur cluster binding"/>
    <property type="evidence" value="ECO:0007669"/>
    <property type="project" value="UniProtKB-KW"/>
</dbReference>
<dbReference type="OrthoDB" id="9801213at2"/>
<evidence type="ECO:0000256" key="9">
    <source>
        <dbReference type="PIRSR" id="PIRSR000485-1"/>
    </source>
</evidence>
<feature type="domain" description="Glutamine amidotransferase type-2" evidence="12">
    <location>
        <begin position="25"/>
        <end position="248"/>
    </location>
</feature>
<proteinExistence type="inferred from homology"/>
<evidence type="ECO:0000256" key="6">
    <source>
        <dbReference type="ARBA" id="ARBA00022962"/>
    </source>
</evidence>
<evidence type="ECO:0000256" key="2">
    <source>
        <dbReference type="ARBA" id="ARBA00010138"/>
    </source>
</evidence>
<dbReference type="InterPro" id="IPR029057">
    <property type="entry name" value="PRTase-like"/>
</dbReference>
<feature type="binding site" evidence="7 10">
    <location>
        <position position="311"/>
    </location>
    <ligand>
        <name>Mg(2+)</name>
        <dbReference type="ChEBI" id="CHEBI:18420"/>
    </ligand>
</feature>
<organism evidence="13 14">
    <name type="scientific">Aquella oligotrophica</name>
    <dbReference type="NCBI Taxonomy" id="2067065"/>
    <lineage>
        <taxon>Bacteria</taxon>
        <taxon>Pseudomonadati</taxon>
        <taxon>Pseudomonadota</taxon>
        <taxon>Betaproteobacteria</taxon>
        <taxon>Neisseriales</taxon>
        <taxon>Neisseriaceae</taxon>
        <taxon>Aquella</taxon>
    </lineage>
</organism>
<evidence type="ECO:0000256" key="8">
    <source>
        <dbReference type="PIRNR" id="PIRNR000485"/>
    </source>
</evidence>
<comment type="cofactor">
    <cofactor evidence="7 10">
        <name>Mg(2+)</name>
        <dbReference type="ChEBI" id="CHEBI:18420"/>
    </cofactor>
    <text evidence="7 10">Binds 1 Mg(2+) ion per subunit.</text>
</comment>
<dbReference type="InterPro" id="IPR000836">
    <property type="entry name" value="PRTase_dom"/>
</dbReference>
<feature type="binding site" evidence="7 11">
    <location>
        <position position="410"/>
    </location>
    <ligand>
        <name>[4Fe-4S] cluster</name>
        <dbReference type="ChEBI" id="CHEBI:49883"/>
    </ligand>
</feature>
<keyword evidence="5 7" id="KW-0658">Purine biosynthesis</keyword>
<dbReference type="KEGG" id="nba:CUN60_09370"/>
<dbReference type="GO" id="GO:0000287">
    <property type="term" value="F:magnesium ion binding"/>
    <property type="evidence" value="ECO:0007669"/>
    <property type="project" value="UniProtKB-UniRule"/>
</dbReference>
<comment type="similarity">
    <text evidence="2 7 8">In the C-terminal section; belongs to the purine/pyrimidine phosphoribosyltransferase family.</text>
</comment>
<keyword evidence="7 11" id="KW-0411">Iron-sulfur</keyword>
<comment type="pathway">
    <text evidence="1 7 8">Purine metabolism; IMP biosynthesis via de novo pathway; N(1)-(5-phospho-D-ribosyl)glycinamide from 5-phospho-alpha-D-ribose 1-diphosphate: step 1/2.</text>
</comment>
<dbReference type="EC" id="2.4.2.14" evidence="7"/>
<evidence type="ECO:0000256" key="11">
    <source>
        <dbReference type="PIRSR" id="PIRSR000485-3"/>
    </source>
</evidence>
<dbReference type="AlphaFoldDB" id="A0A2I7N7Q3"/>
<dbReference type="Pfam" id="PF00156">
    <property type="entry name" value="Pribosyltran"/>
    <property type="match status" value="1"/>
</dbReference>
<feature type="binding site" evidence="7 10">
    <location>
        <position position="374"/>
    </location>
    <ligand>
        <name>Mg(2+)</name>
        <dbReference type="ChEBI" id="CHEBI:18420"/>
    </ligand>
</feature>
<comment type="catalytic activity">
    <reaction evidence="7 8">
        <text>5-phospho-beta-D-ribosylamine + L-glutamate + diphosphate = 5-phospho-alpha-D-ribose 1-diphosphate + L-glutamine + H2O</text>
        <dbReference type="Rhea" id="RHEA:14905"/>
        <dbReference type="ChEBI" id="CHEBI:15377"/>
        <dbReference type="ChEBI" id="CHEBI:29985"/>
        <dbReference type="ChEBI" id="CHEBI:33019"/>
        <dbReference type="ChEBI" id="CHEBI:58017"/>
        <dbReference type="ChEBI" id="CHEBI:58359"/>
        <dbReference type="ChEBI" id="CHEBI:58681"/>
        <dbReference type="EC" id="2.4.2.14"/>
    </reaction>
</comment>
<accession>A0A2I7N7Q3</accession>
<dbReference type="InterPro" id="IPR017932">
    <property type="entry name" value="GATase_2_dom"/>
</dbReference>
<reference evidence="14" key="1">
    <citation type="submission" date="2017-11" db="EMBL/GenBank/DDBJ databases">
        <authorList>
            <person name="Chan K.G."/>
            <person name="Lee L.S."/>
        </authorList>
    </citation>
    <scope>NUCLEOTIDE SEQUENCE [LARGE SCALE GENOMIC DNA]</scope>
    <source>
        <strain evidence="14">DSM 100970</strain>
    </source>
</reference>
<keyword evidence="7" id="KW-0004">4Fe-4S</keyword>
<evidence type="ECO:0000259" key="12">
    <source>
        <dbReference type="PROSITE" id="PS51278"/>
    </source>
</evidence>
<dbReference type="CDD" id="cd00715">
    <property type="entry name" value="GPATase_N"/>
    <property type="match status" value="1"/>
</dbReference>